<feature type="non-terminal residue" evidence="1">
    <location>
        <position position="921"/>
    </location>
</feature>
<gene>
    <name evidence="1" type="ORF">GGI18_003397</name>
</gene>
<proteinExistence type="predicted"/>
<accession>A0ACC1KBZ4</accession>
<reference evidence="1" key="1">
    <citation type="submission" date="2022-07" db="EMBL/GenBank/DDBJ databases">
        <title>Phylogenomic reconstructions and comparative analyses of Kickxellomycotina fungi.</title>
        <authorList>
            <person name="Reynolds N.K."/>
            <person name="Stajich J.E."/>
            <person name="Barry K."/>
            <person name="Grigoriev I.V."/>
            <person name="Crous P."/>
            <person name="Smith M.E."/>
        </authorList>
    </citation>
    <scope>NUCLEOTIDE SEQUENCE</scope>
    <source>
        <strain evidence="1">BCRC 34191</strain>
    </source>
</reference>
<comment type="caution">
    <text evidence="1">The sequence shown here is derived from an EMBL/GenBank/DDBJ whole genome shotgun (WGS) entry which is preliminary data.</text>
</comment>
<dbReference type="Proteomes" id="UP001140066">
    <property type="component" value="Unassembled WGS sequence"/>
</dbReference>
<evidence type="ECO:0000313" key="1">
    <source>
        <dbReference type="EMBL" id="KAJ2784714.1"/>
    </source>
</evidence>
<dbReference type="EMBL" id="JANBUK010001164">
    <property type="protein sequence ID" value="KAJ2784714.1"/>
    <property type="molecule type" value="Genomic_DNA"/>
</dbReference>
<organism evidence="1 2">
    <name type="scientific">Coemansia linderi</name>
    <dbReference type="NCBI Taxonomy" id="2663919"/>
    <lineage>
        <taxon>Eukaryota</taxon>
        <taxon>Fungi</taxon>
        <taxon>Fungi incertae sedis</taxon>
        <taxon>Zoopagomycota</taxon>
        <taxon>Kickxellomycotina</taxon>
        <taxon>Kickxellomycetes</taxon>
        <taxon>Kickxellales</taxon>
        <taxon>Kickxellaceae</taxon>
        <taxon>Coemansia</taxon>
    </lineage>
</organism>
<name>A0ACC1KBZ4_9FUNG</name>
<evidence type="ECO:0000313" key="2">
    <source>
        <dbReference type="Proteomes" id="UP001140066"/>
    </source>
</evidence>
<keyword evidence="2" id="KW-1185">Reference proteome</keyword>
<sequence>MDVDSGAGYEHRDAGSVMPDGFLRERDWKNLQSGVPSWLKKAQDKRPNDLMQISPPRGIMDTPSNALGRSAMSGGASAPSFDPLMDNLIDMKTSHPPRDTAAAAAAARRLADEALADNDYLAGTTASRGNYRNTNANENTLRRGIDSHASTNGPFSRAEPTRTSANGGVAASNFPATNSGMPPRTGNTLSRNPSARSAATAAGRGGGVAGRGGSVASRGGTAGRGGAAASRGGAAASRGGGAAAFVKRMREQQQQQQQQQEEEEQNDQEQRMDQQYQRDMLNSAYGNGSRANPNEYSSAFPEAADAGHSLRPTSRFSVRSRVGTPARSTYGQDYGVDEGGMGGARYLHKTPTGAAHSNGPSVPTPYTARIKGPGAFPATAQRYSQRRPNARNLASDIDDDEADVISPTMARGLRARQASNATSLSNHRYLSHGSTSNRGWDVYTGRGDAGEHATSHSFSDSFASNSSAGHHDGDIGRDNPTLLKRLLRNIAAGWAGSAGSFAERVSFVFFMIYFLVKETFVVVGAFVFRLLVSLIIGPVYSGVRETVLLPISLWRMMSPGSSRDTARSMTGVLTGFTVVALSVIVSQYGSTTLTGLSSVPVGILGGMWSPPVRSPLSITPPVGLEPLTDDEIDRLGGQGSAAVERLVNVEQTLRHLYGLLDTLRSYRDEETQEVRESLKRMQQEKQVLLDANRGEKKRVDNLEREYSNIKRDIKAQQAKSSDASKHSKEIENLKRRVDQLMRGGAGKGSGPGLAEVRKLVNDAIGKQERELKDMLKPEWLTTDGDAAYANVARMIDDALSRYSNDRLGKTDFALFTAGARIVPGLTSSTFEPPARGFAQRIMRKLGMVSSQPPAALLDPDTHVGECWPMLGSSGQVGIHLSQPVDVSEFAIEHVAKSVAIDWRSAPRQIEVWGYVLGNGTS</sequence>
<protein>
    <submittedName>
        <fullName evidence="1">Uncharacterized protein</fullName>
    </submittedName>
</protein>